<evidence type="ECO:0000256" key="6">
    <source>
        <dbReference type="ARBA" id="ARBA00023180"/>
    </source>
</evidence>
<dbReference type="Pfam" id="PF00295">
    <property type="entry name" value="Glyco_hydro_28"/>
    <property type="match status" value="1"/>
</dbReference>
<evidence type="ECO:0008006" key="12">
    <source>
        <dbReference type="Google" id="ProtNLM"/>
    </source>
</evidence>
<dbReference type="Proteomes" id="UP000518752">
    <property type="component" value="Unassembled WGS sequence"/>
</dbReference>
<sequence>MKTPVPTKNSAWYINAADSESGNWTISINESNPPVTCVLAPSNSEGDVLKLLTTGSCSDSTDADVSITCQTCGNDGSSGTACTIFVPGHDECVNVPGDSDGNPDIRTAECTGSPQQLWDIVPNPGAHSGQVRATSSSSPTAFILSKPSIFFFEGHWSSSNLDSAAAHHGMGELEKRGRSSLPLTVVLSGTIRKEGSTCTVRASTDGSDDAPAILEAFRTCGRNGMIELHDPLYNIDTVMETVGLSNVHIDLTGRMLWSTNITYWRNNSLPLPYQNQTTAWVLGGDNVVFDGHNVGTFDGNGQVWYDFAGSISNLAGRPISLTITNSTNSHYTGIRFVQSQFWSMAVNRSEDILLENIYVNSTSNGRPVQNTDGVDTFYSNRITFRNWTVTNGDDSISFKANSTNMLVQDCTFFLGEGIAIGSIGQMDGVFEFIQNVTVERVLAVGTRFAAYVKTFTGVQQGFPPNGKFKS</sequence>
<dbReference type="InterPro" id="IPR035992">
    <property type="entry name" value="Ricin_B-like_lectins"/>
</dbReference>
<dbReference type="SUPFAM" id="SSF50370">
    <property type="entry name" value="Ricin B-like lectins"/>
    <property type="match status" value="1"/>
</dbReference>
<keyword evidence="3" id="KW-0964">Secreted</keyword>
<comment type="subcellular location">
    <subcellularLocation>
        <location evidence="1">Secreted</location>
    </subcellularLocation>
</comment>
<name>A0A8H5LSE2_9AGAR</name>
<evidence type="ECO:0000256" key="7">
    <source>
        <dbReference type="ARBA" id="ARBA00023295"/>
    </source>
</evidence>
<evidence type="ECO:0000256" key="5">
    <source>
        <dbReference type="ARBA" id="ARBA00022801"/>
    </source>
</evidence>
<dbReference type="EMBL" id="JAACJN010000134">
    <property type="protein sequence ID" value="KAF5368300.1"/>
    <property type="molecule type" value="Genomic_DNA"/>
</dbReference>
<reference evidence="10 11" key="1">
    <citation type="journal article" date="2020" name="ISME J.">
        <title>Uncovering the hidden diversity of litter-decomposition mechanisms in mushroom-forming fungi.</title>
        <authorList>
            <person name="Floudas D."/>
            <person name="Bentzer J."/>
            <person name="Ahren D."/>
            <person name="Johansson T."/>
            <person name="Persson P."/>
            <person name="Tunlid A."/>
        </authorList>
    </citation>
    <scope>NUCLEOTIDE SEQUENCE [LARGE SCALE GENOMIC DNA]</scope>
    <source>
        <strain evidence="10 11">CBS 406.79</strain>
    </source>
</reference>
<keyword evidence="8" id="KW-0961">Cell wall biogenesis/degradation</keyword>
<evidence type="ECO:0000256" key="9">
    <source>
        <dbReference type="RuleBase" id="RU361169"/>
    </source>
</evidence>
<dbReference type="PROSITE" id="PS50231">
    <property type="entry name" value="RICIN_B_LECTIN"/>
    <property type="match status" value="1"/>
</dbReference>
<dbReference type="GO" id="GO:0005576">
    <property type="term" value="C:extracellular region"/>
    <property type="evidence" value="ECO:0007669"/>
    <property type="project" value="UniProtKB-SubCell"/>
</dbReference>
<proteinExistence type="inferred from homology"/>
<dbReference type="InterPro" id="IPR011050">
    <property type="entry name" value="Pectin_lyase_fold/virulence"/>
</dbReference>
<evidence type="ECO:0000256" key="8">
    <source>
        <dbReference type="ARBA" id="ARBA00023316"/>
    </source>
</evidence>
<keyword evidence="5 9" id="KW-0378">Hydrolase</keyword>
<keyword evidence="4" id="KW-0732">Signal</keyword>
<keyword evidence="6" id="KW-0325">Glycoprotein</keyword>
<dbReference type="InterPro" id="IPR000743">
    <property type="entry name" value="Glyco_hydro_28"/>
</dbReference>
<evidence type="ECO:0000313" key="11">
    <source>
        <dbReference type="Proteomes" id="UP000518752"/>
    </source>
</evidence>
<keyword evidence="7 9" id="KW-0326">Glycosidase</keyword>
<evidence type="ECO:0000256" key="3">
    <source>
        <dbReference type="ARBA" id="ARBA00022525"/>
    </source>
</evidence>
<protein>
    <recommendedName>
        <fullName evidence="12">Pectin lyase-like protein</fullName>
    </recommendedName>
</protein>
<evidence type="ECO:0000256" key="4">
    <source>
        <dbReference type="ARBA" id="ARBA00022729"/>
    </source>
</evidence>
<organism evidence="10 11">
    <name type="scientific">Collybiopsis confluens</name>
    <dbReference type="NCBI Taxonomy" id="2823264"/>
    <lineage>
        <taxon>Eukaryota</taxon>
        <taxon>Fungi</taxon>
        <taxon>Dikarya</taxon>
        <taxon>Basidiomycota</taxon>
        <taxon>Agaricomycotina</taxon>
        <taxon>Agaricomycetes</taxon>
        <taxon>Agaricomycetidae</taxon>
        <taxon>Agaricales</taxon>
        <taxon>Marasmiineae</taxon>
        <taxon>Omphalotaceae</taxon>
        <taxon>Collybiopsis</taxon>
    </lineage>
</organism>
<dbReference type="GO" id="GO:0005975">
    <property type="term" value="P:carbohydrate metabolic process"/>
    <property type="evidence" value="ECO:0007669"/>
    <property type="project" value="InterPro"/>
</dbReference>
<gene>
    <name evidence="10" type="ORF">D9757_010527</name>
</gene>
<comment type="similarity">
    <text evidence="2 9">Belongs to the glycosyl hydrolase 28 family.</text>
</comment>
<evidence type="ECO:0000313" key="10">
    <source>
        <dbReference type="EMBL" id="KAF5368300.1"/>
    </source>
</evidence>
<dbReference type="PANTHER" id="PTHR31736">
    <property type="match status" value="1"/>
</dbReference>
<dbReference type="Gene3D" id="2.160.20.10">
    <property type="entry name" value="Single-stranded right-handed beta-helix, Pectin lyase-like"/>
    <property type="match status" value="1"/>
</dbReference>
<accession>A0A8H5LSE2</accession>
<comment type="caution">
    <text evidence="10">The sequence shown here is derived from an EMBL/GenBank/DDBJ whole genome shotgun (WGS) entry which is preliminary data.</text>
</comment>
<dbReference type="AlphaFoldDB" id="A0A8H5LSE2"/>
<evidence type="ECO:0000256" key="1">
    <source>
        <dbReference type="ARBA" id="ARBA00004613"/>
    </source>
</evidence>
<dbReference type="PANTHER" id="PTHR31736:SF8">
    <property type="entry name" value="PUTATIVE (AFU_ORTHOLOGUE AFUA_7G06410)-RELATED"/>
    <property type="match status" value="1"/>
</dbReference>
<keyword evidence="11" id="KW-1185">Reference proteome</keyword>
<evidence type="ECO:0000256" key="2">
    <source>
        <dbReference type="ARBA" id="ARBA00008834"/>
    </source>
</evidence>
<dbReference type="SUPFAM" id="SSF51126">
    <property type="entry name" value="Pectin lyase-like"/>
    <property type="match status" value="1"/>
</dbReference>
<dbReference type="OrthoDB" id="187139at2759"/>
<dbReference type="GO" id="GO:0071555">
    <property type="term" value="P:cell wall organization"/>
    <property type="evidence" value="ECO:0007669"/>
    <property type="project" value="UniProtKB-KW"/>
</dbReference>
<dbReference type="GO" id="GO:0004650">
    <property type="term" value="F:polygalacturonase activity"/>
    <property type="evidence" value="ECO:0007669"/>
    <property type="project" value="InterPro"/>
</dbReference>
<dbReference type="InterPro" id="IPR012334">
    <property type="entry name" value="Pectin_lyas_fold"/>
</dbReference>